<protein>
    <submittedName>
        <fullName evidence="2">HDC06598</fullName>
    </submittedName>
</protein>
<accession>Q6IGD2</accession>
<proteinExistence type="predicted"/>
<dbReference type="EMBL" id="BK003834">
    <property type="protein sequence ID" value="DAA02532.1"/>
    <property type="molecule type" value="Genomic_DNA"/>
</dbReference>
<name>Q6IGD2_DROME</name>
<evidence type="ECO:0000313" key="2">
    <source>
        <dbReference type="EMBL" id="DAA02532.1"/>
    </source>
</evidence>
<dbReference type="AlphaFoldDB" id="Q6IGD2"/>
<organism evidence="2">
    <name type="scientific">Drosophila melanogaster</name>
    <name type="common">Fruit fly</name>
    <dbReference type="NCBI Taxonomy" id="7227"/>
    <lineage>
        <taxon>Eukaryota</taxon>
        <taxon>Metazoa</taxon>
        <taxon>Ecdysozoa</taxon>
        <taxon>Arthropoda</taxon>
        <taxon>Hexapoda</taxon>
        <taxon>Insecta</taxon>
        <taxon>Pterygota</taxon>
        <taxon>Neoptera</taxon>
        <taxon>Endopterygota</taxon>
        <taxon>Diptera</taxon>
        <taxon>Brachycera</taxon>
        <taxon>Muscomorpha</taxon>
        <taxon>Ephydroidea</taxon>
        <taxon>Drosophilidae</taxon>
        <taxon>Drosophila</taxon>
        <taxon>Sophophora</taxon>
    </lineage>
</organism>
<gene>
    <name evidence="2" type="ORF">HDC06598</name>
</gene>
<reference evidence="2" key="1">
    <citation type="journal article" date="2003" name="Genome Biol.">
        <title>An integrated gene annotation and transcriptional profiling approach towards the full gene content of the Drosophila genome.</title>
        <authorList>
            <person name="Hild M."/>
            <person name="Beckmann B."/>
            <person name="Haas S.A."/>
            <person name="Koch B."/>
            <person name="Solovyev V."/>
            <person name="Busold C."/>
            <person name="Fellenberg K."/>
            <person name="Boutros M."/>
            <person name="Vingron M."/>
            <person name="Sauer F."/>
            <person name="Hoheisel J.D."/>
            <person name="Paro R."/>
        </authorList>
    </citation>
    <scope>NUCLEOTIDE SEQUENCE</scope>
</reference>
<sequence>MAFESAIPALPASSSECPDCRGFLMSVGIVSVTIYTKREMGGYSYQDLDLEQELHHWPGQSSGHKVQRRHKAGRK</sequence>
<feature type="region of interest" description="Disordered" evidence="1">
    <location>
        <begin position="56"/>
        <end position="75"/>
    </location>
</feature>
<evidence type="ECO:0000256" key="1">
    <source>
        <dbReference type="SAM" id="MobiDB-lite"/>
    </source>
</evidence>
<feature type="compositionally biased region" description="Basic residues" evidence="1">
    <location>
        <begin position="65"/>
        <end position="75"/>
    </location>
</feature>